<organism evidence="1">
    <name type="scientific">Salmonella enterica subsp. enterica serovar Heidelberg</name>
    <dbReference type="NCBI Taxonomy" id="611"/>
    <lineage>
        <taxon>Bacteria</taxon>
        <taxon>Pseudomonadati</taxon>
        <taxon>Pseudomonadota</taxon>
        <taxon>Gammaproteobacteria</taxon>
        <taxon>Enterobacterales</taxon>
        <taxon>Enterobacteriaceae</taxon>
        <taxon>Salmonella</taxon>
    </lineage>
</organism>
<gene>
    <name evidence="1" type="ORF">G3539_003915</name>
</gene>
<dbReference type="EMBL" id="DAARMQ010000056">
    <property type="protein sequence ID" value="HAE3061563.1"/>
    <property type="molecule type" value="Genomic_DNA"/>
</dbReference>
<name>A0A729CBU2_SALET</name>
<dbReference type="AlphaFoldDB" id="A0A729CBU2"/>
<keyword evidence="1" id="KW-0540">Nuclease</keyword>
<dbReference type="GO" id="GO:0004519">
    <property type="term" value="F:endonuclease activity"/>
    <property type="evidence" value="ECO:0007669"/>
    <property type="project" value="UniProtKB-KW"/>
</dbReference>
<evidence type="ECO:0000313" key="1">
    <source>
        <dbReference type="EMBL" id="HAE3061563.1"/>
    </source>
</evidence>
<keyword evidence="1" id="KW-0378">Hydrolase</keyword>
<keyword evidence="1" id="KW-0255">Endonuclease</keyword>
<protein>
    <submittedName>
        <fullName evidence="1">Restriction endonuclease</fullName>
    </submittedName>
</protein>
<sequence length="35" mass="4082">IYLHSLKQQKMRLITRVDHTINSMDLQSPGNTKTL</sequence>
<accession>A0A729CBU2</accession>
<proteinExistence type="predicted"/>
<comment type="caution">
    <text evidence="1">The sequence shown here is derived from an EMBL/GenBank/DDBJ whole genome shotgun (WGS) entry which is preliminary data.</text>
</comment>
<feature type="non-terminal residue" evidence="1">
    <location>
        <position position="1"/>
    </location>
</feature>
<reference evidence="1" key="2">
    <citation type="submission" date="2018-07" db="EMBL/GenBank/DDBJ databases">
        <authorList>
            <consortium name="NCBI Pathogen Detection Project"/>
        </authorList>
    </citation>
    <scope>NUCLEOTIDE SEQUENCE</scope>
    <source>
        <strain evidence="1">ID108759</strain>
    </source>
</reference>
<reference evidence="1" key="1">
    <citation type="journal article" date="2018" name="Genome Biol.">
        <title>SKESA: strategic k-mer extension for scrupulous assemblies.</title>
        <authorList>
            <person name="Souvorov A."/>
            <person name="Agarwala R."/>
            <person name="Lipman D.J."/>
        </authorList>
    </citation>
    <scope>NUCLEOTIDE SEQUENCE</scope>
    <source>
        <strain evidence="1">ID108759</strain>
    </source>
</reference>